<comment type="similarity">
    <text evidence="2">Belongs to the short-chain dehydrogenases/reductases (SDR) family. FabI subfamily.</text>
</comment>
<evidence type="ECO:0000313" key="8">
    <source>
        <dbReference type="EMBL" id="CAB4772692.1"/>
    </source>
</evidence>
<dbReference type="Pfam" id="PF13561">
    <property type="entry name" value="adh_short_C2"/>
    <property type="match status" value="1"/>
</dbReference>
<dbReference type="PANTHER" id="PTHR43159">
    <property type="entry name" value="ENOYL-[ACYL-CARRIER-PROTEIN] REDUCTASE"/>
    <property type="match status" value="1"/>
</dbReference>
<evidence type="ECO:0000256" key="2">
    <source>
        <dbReference type="ARBA" id="ARBA00009233"/>
    </source>
</evidence>
<dbReference type="PRINTS" id="PR00081">
    <property type="entry name" value="GDHRDH"/>
</dbReference>
<proteinExistence type="inferred from homology"/>
<accession>A0A6J6VJS6</accession>
<dbReference type="NCBIfam" id="NF005908">
    <property type="entry name" value="PRK07889.1"/>
    <property type="match status" value="1"/>
</dbReference>
<dbReference type="GO" id="GO:0006633">
    <property type="term" value="P:fatty acid biosynthetic process"/>
    <property type="evidence" value="ECO:0007669"/>
    <property type="project" value="UniProtKB-KW"/>
</dbReference>
<evidence type="ECO:0000256" key="1">
    <source>
        <dbReference type="ARBA" id="ARBA00005189"/>
    </source>
</evidence>
<keyword evidence="6" id="KW-0443">Lipid metabolism</keyword>
<dbReference type="PANTHER" id="PTHR43159:SF2">
    <property type="entry name" value="ENOYL-[ACYL-CARRIER-PROTEIN] REDUCTASE [NADH], CHLOROPLASTIC"/>
    <property type="match status" value="1"/>
</dbReference>
<dbReference type="InterPro" id="IPR002347">
    <property type="entry name" value="SDR_fam"/>
</dbReference>
<reference evidence="8" key="1">
    <citation type="submission" date="2020-05" db="EMBL/GenBank/DDBJ databases">
        <authorList>
            <person name="Chiriac C."/>
            <person name="Salcher M."/>
            <person name="Ghai R."/>
            <person name="Kavagutti S V."/>
        </authorList>
    </citation>
    <scope>NUCLEOTIDE SEQUENCE</scope>
</reference>
<dbReference type="EMBL" id="CAFAAB010000001">
    <property type="protein sequence ID" value="CAB4772692.1"/>
    <property type="molecule type" value="Genomic_DNA"/>
</dbReference>
<dbReference type="GO" id="GO:0004318">
    <property type="term" value="F:enoyl-[acyl-carrier-protein] reductase (NADH) activity"/>
    <property type="evidence" value="ECO:0007669"/>
    <property type="project" value="InterPro"/>
</dbReference>
<protein>
    <submittedName>
        <fullName evidence="8">Unannotated protein</fullName>
    </submittedName>
</protein>
<dbReference type="SUPFAM" id="SSF51735">
    <property type="entry name" value="NAD(P)-binding Rossmann-fold domains"/>
    <property type="match status" value="1"/>
</dbReference>
<organism evidence="8">
    <name type="scientific">freshwater metagenome</name>
    <dbReference type="NCBI Taxonomy" id="449393"/>
    <lineage>
        <taxon>unclassified sequences</taxon>
        <taxon>metagenomes</taxon>
        <taxon>ecological metagenomes</taxon>
    </lineage>
</organism>
<sequence>MGILEGHRILVTGVLTDDSLAYGIARRAIEEGAEVLLSGAGRGMSLTRRMAKRLGVSNEVIALDVTDEAQVTESVVTIEAEFGRLDGLVHAIGFAPESALGHGMLQTPFADVATAFQISTYSLATLVGAYRPLLQRSTARGGASVVGLDFDATRAYPMYDWMGVAKAGLESLSRYIAKEVGPDHIRVNLLAAGPIRTMAARSIPGFAQFEDSWSDRAPLGWDVRDASAVHDTAVAMLSPLMRGTTASIVYVDGGAHAMG</sequence>
<evidence type="ECO:0000256" key="7">
    <source>
        <dbReference type="ARBA" id="ARBA00023160"/>
    </source>
</evidence>
<keyword evidence="7" id="KW-0275">Fatty acid biosynthesis</keyword>
<dbReference type="PIRSF" id="PIRSF000094">
    <property type="entry name" value="Enoyl-ACP_rdct"/>
    <property type="match status" value="1"/>
</dbReference>
<comment type="pathway">
    <text evidence="1">Lipid metabolism.</text>
</comment>
<dbReference type="InterPro" id="IPR014358">
    <property type="entry name" value="Enoyl-ACP_Rdtase_NADH"/>
</dbReference>
<keyword evidence="3" id="KW-0444">Lipid biosynthesis</keyword>
<keyword evidence="4" id="KW-0276">Fatty acid metabolism</keyword>
<dbReference type="InterPro" id="IPR036291">
    <property type="entry name" value="NAD(P)-bd_dom_sf"/>
</dbReference>
<evidence type="ECO:0000256" key="5">
    <source>
        <dbReference type="ARBA" id="ARBA00023002"/>
    </source>
</evidence>
<dbReference type="Gene3D" id="3.40.50.720">
    <property type="entry name" value="NAD(P)-binding Rossmann-like Domain"/>
    <property type="match status" value="1"/>
</dbReference>
<evidence type="ECO:0000256" key="4">
    <source>
        <dbReference type="ARBA" id="ARBA00022832"/>
    </source>
</evidence>
<gene>
    <name evidence="8" type="ORF">UFOPK2958_00009</name>
</gene>
<evidence type="ECO:0000256" key="3">
    <source>
        <dbReference type="ARBA" id="ARBA00022516"/>
    </source>
</evidence>
<name>A0A6J6VJS6_9ZZZZ</name>
<dbReference type="AlphaFoldDB" id="A0A6J6VJS6"/>
<keyword evidence="5" id="KW-0560">Oxidoreductase</keyword>
<evidence type="ECO:0000256" key="6">
    <source>
        <dbReference type="ARBA" id="ARBA00023098"/>
    </source>
</evidence>